<dbReference type="EMBL" id="AP018872">
    <property type="protein sequence ID" value="BBF89806.1"/>
    <property type="molecule type" value="Genomic_DNA"/>
</dbReference>
<proteinExistence type="predicted"/>
<organism evidence="1">
    <name type="scientific">Oryza nivara</name>
    <name type="common">Indian wild rice</name>
    <name type="synonym">Oryza sativa f. spontanea</name>
    <dbReference type="NCBI Taxonomy" id="4536"/>
    <lineage>
        <taxon>Eukaryota</taxon>
        <taxon>Viridiplantae</taxon>
        <taxon>Streptophyta</taxon>
        <taxon>Embryophyta</taxon>
        <taxon>Tracheophyta</taxon>
        <taxon>Spermatophyta</taxon>
        <taxon>Magnoliopsida</taxon>
        <taxon>Liliopsida</taxon>
        <taxon>Poales</taxon>
        <taxon>Poaceae</taxon>
        <taxon>BOP clade</taxon>
        <taxon>Oryzoideae</taxon>
        <taxon>Oryzeae</taxon>
        <taxon>Oryzinae</taxon>
        <taxon>Oryza</taxon>
    </lineage>
</organism>
<accession>A0A679BDW0</accession>
<name>A0A679BDW0_ORYNI</name>
<evidence type="ECO:0000313" key="1">
    <source>
        <dbReference type="EMBL" id="BBF89806.1"/>
    </source>
</evidence>
<sequence>MLVIMRIPCLAFPSSLPPYALDYDIPLTKGTKIDNLPLTVSYWLSWSPVLGISELINVEACRVPLWVSSNNPYLDL</sequence>
<reference evidence="1" key="1">
    <citation type="submission" date="2018-08" db="EMBL/GenBank/DDBJ databases">
        <title>Oryza nivara genomic DNA, chromosome 11, BAC clone:BBa0032F22.</title>
        <authorList>
            <person name="Wu J."/>
            <person name="Kanamori H."/>
        </authorList>
    </citation>
    <scope>NUCLEOTIDE SEQUENCE</scope>
    <source>
        <strain evidence="1">W0106</strain>
    </source>
</reference>
<dbReference type="AlphaFoldDB" id="A0A679BDW0"/>
<gene>
    <name evidence="1" type="primary">BBa0032F22.18</name>
</gene>
<protein>
    <submittedName>
        <fullName evidence="1">Uncharacterized protein</fullName>
    </submittedName>
</protein>